<comment type="caution">
    <text evidence="4">The sequence shown here is derived from an EMBL/GenBank/DDBJ whole genome shotgun (WGS) entry which is preliminary data.</text>
</comment>
<evidence type="ECO:0000256" key="3">
    <source>
        <dbReference type="RuleBase" id="RU000363"/>
    </source>
</evidence>
<dbReference type="InterPro" id="IPR036291">
    <property type="entry name" value="NAD(P)-bd_dom_sf"/>
</dbReference>
<keyword evidence="2" id="KW-0560">Oxidoreductase</keyword>
<dbReference type="AlphaFoldDB" id="A0A073JVJ9"/>
<dbReference type="PRINTS" id="PR00080">
    <property type="entry name" value="SDRFAMILY"/>
</dbReference>
<organism evidence="4 5">
    <name type="scientific">Bacillus manliponensis</name>
    <dbReference type="NCBI Taxonomy" id="574376"/>
    <lineage>
        <taxon>Bacteria</taxon>
        <taxon>Bacillati</taxon>
        <taxon>Bacillota</taxon>
        <taxon>Bacilli</taxon>
        <taxon>Bacillales</taxon>
        <taxon>Bacillaceae</taxon>
        <taxon>Bacillus</taxon>
        <taxon>Bacillus cereus group</taxon>
    </lineage>
</organism>
<dbReference type="OrthoDB" id="9775296at2"/>
<dbReference type="Proteomes" id="UP000027822">
    <property type="component" value="Unassembled WGS sequence"/>
</dbReference>
<comment type="similarity">
    <text evidence="1 3">Belongs to the short-chain dehydrogenases/reductases (SDR) family.</text>
</comment>
<dbReference type="NCBIfam" id="NF005372">
    <property type="entry name" value="PRK06914.1"/>
    <property type="match status" value="1"/>
</dbReference>
<sequence>MMRIEGSDKTMKKVAIVTGASSGFGLLTSLELAKSGFHVIATMRNLQKQQELLSQATKLRISEHIQIEQLDVTDEASLRTFQSFLTKLDRVDVLVNNAGYASGGCSEEVLIEEYRRQFETNVFGAIAVTQLVLPSMRKQNAGKIINISSISGKVGFPGLSPYVSSKHALEGWSESLRLEVKPFGIDVVLVEPGSYDTNIWETGQELIAGNDYTQSPYKTHIEKIQSHINDGKDQLGNPNEIAKRIVSIATAKKTTLRYPIGKGVKFAIMMKSILPWTWWEYVVLKQFKKKR</sequence>
<evidence type="ECO:0000256" key="2">
    <source>
        <dbReference type="ARBA" id="ARBA00023002"/>
    </source>
</evidence>
<evidence type="ECO:0000313" key="5">
    <source>
        <dbReference type="Proteomes" id="UP000027822"/>
    </source>
</evidence>
<dbReference type="EMBL" id="JOTN01000016">
    <property type="protein sequence ID" value="KEK18236.1"/>
    <property type="molecule type" value="Genomic_DNA"/>
</dbReference>
<dbReference type="PRINTS" id="PR00081">
    <property type="entry name" value="GDHRDH"/>
</dbReference>
<dbReference type="InterPro" id="IPR002347">
    <property type="entry name" value="SDR_fam"/>
</dbReference>
<protein>
    <submittedName>
        <fullName evidence="4">Short-chain dehydrogenase</fullName>
    </submittedName>
</protein>
<name>A0A073JVJ9_9BACI</name>
<proteinExistence type="inferred from homology"/>
<reference evidence="4 5" key="1">
    <citation type="submission" date="2014-06" db="EMBL/GenBank/DDBJ databases">
        <title>Draft genome sequence of Bacillus manliponensis JCM 15802 (MCCC 1A00708).</title>
        <authorList>
            <person name="Lai Q."/>
            <person name="Liu Y."/>
            <person name="Shao Z."/>
        </authorList>
    </citation>
    <scope>NUCLEOTIDE SEQUENCE [LARGE SCALE GENOMIC DNA]</scope>
    <source>
        <strain evidence="4 5">JCM 15802</strain>
    </source>
</reference>
<dbReference type="InterPro" id="IPR020904">
    <property type="entry name" value="Sc_DH/Rdtase_CS"/>
</dbReference>
<dbReference type="SUPFAM" id="SSF51735">
    <property type="entry name" value="NAD(P)-binding Rossmann-fold domains"/>
    <property type="match status" value="1"/>
</dbReference>
<gene>
    <name evidence="4" type="ORF">BAMA_06660</name>
</gene>
<dbReference type="Pfam" id="PF00106">
    <property type="entry name" value="adh_short"/>
    <property type="match status" value="1"/>
</dbReference>
<accession>A0A073JVJ9</accession>
<dbReference type="PANTHER" id="PTHR43976">
    <property type="entry name" value="SHORT CHAIN DEHYDROGENASE"/>
    <property type="match status" value="1"/>
</dbReference>
<dbReference type="STRING" id="574376.BAMA_06660"/>
<dbReference type="CDD" id="cd05374">
    <property type="entry name" value="17beta-HSD-like_SDR_c"/>
    <property type="match status" value="1"/>
</dbReference>
<dbReference type="InterPro" id="IPR051911">
    <property type="entry name" value="SDR_oxidoreductase"/>
</dbReference>
<dbReference type="eggNOG" id="COG4221">
    <property type="taxonomic scope" value="Bacteria"/>
</dbReference>
<dbReference type="Gene3D" id="3.40.50.720">
    <property type="entry name" value="NAD(P)-binding Rossmann-like Domain"/>
    <property type="match status" value="1"/>
</dbReference>
<evidence type="ECO:0000313" key="4">
    <source>
        <dbReference type="EMBL" id="KEK18236.1"/>
    </source>
</evidence>
<keyword evidence="5" id="KW-1185">Reference proteome</keyword>
<dbReference type="PROSITE" id="PS00061">
    <property type="entry name" value="ADH_SHORT"/>
    <property type="match status" value="1"/>
</dbReference>
<evidence type="ECO:0000256" key="1">
    <source>
        <dbReference type="ARBA" id="ARBA00006484"/>
    </source>
</evidence>
<dbReference type="PANTHER" id="PTHR43976:SF16">
    <property type="entry name" value="SHORT-CHAIN DEHYDROGENASE_REDUCTASE FAMILY PROTEIN"/>
    <property type="match status" value="1"/>
</dbReference>
<dbReference type="GO" id="GO:0016491">
    <property type="term" value="F:oxidoreductase activity"/>
    <property type="evidence" value="ECO:0007669"/>
    <property type="project" value="UniProtKB-KW"/>
</dbReference>